<evidence type="ECO:0000259" key="3">
    <source>
        <dbReference type="PROSITE" id="PS50994"/>
    </source>
</evidence>
<dbReference type="NCBIfam" id="NF033516">
    <property type="entry name" value="transpos_IS3"/>
    <property type="match status" value="1"/>
</dbReference>
<dbReference type="PANTHER" id="PTHR46889:SF4">
    <property type="entry name" value="TRANSPOSASE INSO FOR INSERTION SEQUENCE ELEMENT IS911B-RELATED"/>
    <property type="match status" value="1"/>
</dbReference>
<dbReference type="Gene3D" id="1.10.10.60">
    <property type="entry name" value="Homeodomain-like"/>
    <property type="match status" value="1"/>
</dbReference>
<keyword evidence="2" id="KW-0175">Coiled coil</keyword>
<name>A0A540V7B1_9GAMM</name>
<evidence type="ECO:0000313" key="5">
    <source>
        <dbReference type="Proteomes" id="UP000315400"/>
    </source>
</evidence>
<dbReference type="InterPro" id="IPR002514">
    <property type="entry name" value="Transposase_8"/>
</dbReference>
<feature type="domain" description="Integrase catalytic" evidence="3">
    <location>
        <begin position="223"/>
        <end position="386"/>
    </location>
</feature>
<protein>
    <submittedName>
        <fullName evidence="4">IS3 family transposase</fullName>
    </submittedName>
</protein>
<dbReference type="AlphaFoldDB" id="A0A540V7B1"/>
<dbReference type="InterPro" id="IPR036397">
    <property type="entry name" value="RNaseH_sf"/>
</dbReference>
<dbReference type="GO" id="GO:0015074">
    <property type="term" value="P:DNA integration"/>
    <property type="evidence" value="ECO:0007669"/>
    <property type="project" value="InterPro"/>
</dbReference>
<dbReference type="Proteomes" id="UP000315400">
    <property type="component" value="Unassembled WGS sequence"/>
</dbReference>
<dbReference type="Pfam" id="PF13333">
    <property type="entry name" value="rve_2"/>
    <property type="match status" value="1"/>
</dbReference>
<gene>
    <name evidence="4" type="ORF">FKY71_19625</name>
</gene>
<evidence type="ECO:0000256" key="1">
    <source>
        <dbReference type="ARBA" id="ARBA00009964"/>
    </source>
</evidence>
<dbReference type="InterPro" id="IPR001584">
    <property type="entry name" value="Integrase_cat-core"/>
</dbReference>
<dbReference type="InterPro" id="IPR050900">
    <property type="entry name" value="Transposase_IS3/IS150/IS904"/>
</dbReference>
<dbReference type="InterPro" id="IPR012337">
    <property type="entry name" value="RNaseH-like_sf"/>
</dbReference>
<dbReference type="GO" id="GO:0006313">
    <property type="term" value="P:DNA transposition"/>
    <property type="evidence" value="ECO:0007669"/>
    <property type="project" value="InterPro"/>
</dbReference>
<dbReference type="GO" id="GO:0003677">
    <property type="term" value="F:DNA binding"/>
    <property type="evidence" value="ECO:0007669"/>
    <property type="project" value="InterPro"/>
</dbReference>
<comment type="caution">
    <text evidence="4">The sequence shown here is derived from an EMBL/GenBank/DDBJ whole genome shotgun (WGS) entry which is preliminary data.</text>
</comment>
<dbReference type="SUPFAM" id="SSF53098">
    <property type="entry name" value="Ribonuclease H-like"/>
    <property type="match status" value="1"/>
</dbReference>
<dbReference type="InterPro" id="IPR025948">
    <property type="entry name" value="HTH-like_dom"/>
</dbReference>
<dbReference type="PROSITE" id="PS50994">
    <property type="entry name" value="INTEGRASE"/>
    <property type="match status" value="1"/>
</dbReference>
<dbReference type="PANTHER" id="PTHR46889">
    <property type="entry name" value="TRANSPOSASE INSF FOR INSERTION SEQUENCE IS3B-RELATED"/>
    <property type="match status" value="1"/>
</dbReference>
<organism evidence="4 5">
    <name type="scientific">Spiribacter salinus</name>
    <dbReference type="NCBI Taxonomy" id="1335746"/>
    <lineage>
        <taxon>Bacteria</taxon>
        <taxon>Pseudomonadati</taxon>
        <taxon>Pseudomonadota</taxon>
        <taxon>Gammaproteobacteria</taxon>
        <taxon>Chromatiales</taxon>
        <taxon>Ectothiorhodospiraceae</taxon>
        <taxon>Spiribacter</taxon>
    </lineage>
</organism>
<dbReference type="Gene3D" id="3.30.420.10">
    <property type="entry name" value="Ribonuclease H-like superfamily/Ribonuclease H"/>
    <property type="match status" value="1"/>
</dbReference>
<dbReference type="Pfam" id="PF00665">
    <property type="entry name" value="rve"/>
    <property type="match status" value="1"/>
</dbReference>
<accession>A0A540V7B1</accession>
<sequence>MSKKTRRRFSQQYKSMAVAMHREKGYSKVDVARRLGIQRSMVERWERQLFPEAGEKANAQQEESKVADEKDREIQRLREENRKLLEEKEVLKKANGLLRQRAELKYRFIAAEEANHSIALMCRVLHASRSGYYDWARRERMDLARGLQVEAVKALHRAKRGRLGTRRMARELRKQGHMVGRHRARSLMQEAGVVCQQRRRFKATTDSRHAHAIAPNLLQRNFEVDAPNIAWVADITAIWTFSGWVYLAAVLDLYDRQIVGWSVAHHMRAELATDALQMAIERRRPAPGLLHHSDRGSQYASDAYRNALGAAGMVPSMSRKGDCWDNAVMERFFGTLKSEWTDARRYRTRQEAIDDVAQFIEWEYNAARGHTSLDDLTPIEKQLTAAA</sequence>
<dbReference type="GO" id="GO:0004803">
    <property type="term" value="F:transposase activity"/>
    <property type="evidence" value="ECO:0007669"/>
    <property type="project" value="InterPro"/>
</dbReference>
<dbReference type="EMBL" id="VIFK01000625">
    <property type="protein sequence ID" value="TQE92621.1"/>
    <property type="molecule type" value="Genomic_DNA"/>
</dbReference>
<dbReference type="Pfam" id="PF13276">
    <property type="entry name" value="HTH_21"/>
    <property type="match status" value="1"/>
</dbReference>
<dbReference type="InterPro" id="IPR048020">
    <property type="entry name" value="Transpos_IS3"/>
</dbReference>
<dbReference type="Pfam" id="PF01527">
    <property type="entry name" value="HTH_Tnp_1"/>
    <property type="match status" value="1"/>
</dbReference>
<dbReference type="InterPro" id="IPR009057">
    <property type="entry name" value="Homeodomain-like_sf"/>
</dbReference>
<evidence type="ECO:0000313" key="4">
    <source>
        <dbReference type="EMBL" id="TQE92621.1"/>
    </source>
</evidence>
<proteinExistence type="inferred from homology"/>
<dbReference type="SUPFAM" id="SSF46689">
    <property type="entry name" value="Homeodomain-like"/>
    <property type="match status" value="1"/>
</dbReference>
<comment type="similarity">
    <text evidence="1">Belongs to the transposase 8 family.</text>
</comment>
<reference evidence="4 5" key="1">
    <citation type="submission" date="2019-06" db="EMBL/GenBank/DDBJ databases">
        <title>Metagenome assembled Genome of Spiribacter salinus SL48-SHIP from the microbial mat of Salt Lake 48 (Novosibirsk region, Russia).</title>
        <authorList>
            <person name="Shipova A."/>
            <person name="Rozanov A.S."/>
            <person name="Bryanskaya A.V."/>
            <person name="Peltek S.E."/>
        </authorList>
    </citation>
    <scope>NUCLEOTIDE SEQUENCE [LARGE SCALE GENOMIC DNA]</scope>
    <source>
        <strain evidence="4">SL48-SHIP-2</strain>
    </source>
</reference>
<feature type="coiled-coil region" evidence="2">
    <location>
        <begin position="60"/>
        <end position="101"/>
    </location>
</feature>
<evidence type="ECO:0000256" key="2">
    <source>
        <dbReference type="SAM" id="Coils"/>
    </source>
</evidence>